<organism evidence="1 2">
    <name type="scientific">Klebsiella pneumoniae</name>
    <dbReference type="NCBI Taxonomy" id="573"/>
    <lineage>
        <taxon>Bacteria</taxon>
        <taxon>Pseudomonadati</taxon>
        <taxon>Pseudomonadota</taxon>
        <taxon>Gammaproteobacteria</taxon>
        <taxon>Enterobacterales</taxon>
        <taxon>Enterobacteriaceae</taxon>
        <taxon>Klebsiella/Raoultella group</taxon>
        <taxon>Klebsiella</taxon>
        <taxon>Klebsiella pneumoniae complex</taxon>
    </lineage>
</organism>
<proteinExistence type="predicted"/>
<accession>A0A377UW38</accession>
<gene>
    <name evidence="1" type="ORF">NCTC13443_01324</name>
</gene>
<reference evidence="1 2" key="1">
    <citation type="submission" date="2018-06" db="EMBL/GenBank/DDBJ databases">
        <authorList>
            <consortium name="Pathogen Informatics"/>
            <person name="Doyle S."/>
        </authorList>
    </citation>
    <scope>NUCLEOTIDE SEQUENCE [LARGE SCALE GENOMIC DNA]</scope>
    <source>
        <strain evidence="1 2">NCTC13443</strain>
    </source>
</reference>
<evidence type="ECO:0000313" key="2">
    <source>
        <dbReference type="Proteomes" id="UP000255518"/>
    </source>
</evidence>
<dbReference type="EMBL" id="UGKT01000001">
    <property type="protein sequence ID" value="STT01023.1"/>
    <property type="molecule type" value="Genomic_DNA"/>
</dbReference>
<dbReference type="Proteomes" id="UP000255518">
    <property type="component" value="Unassembled WGS sequence"/>
</dbReference>
<evidence type="ECO:0000313" key="1">
    <source>
        <dbReference type="EMBL" id="STT01023.1"/>
    </source>
</evidence>
<sequence length="154" mass="17652">MKGVSPERFDALTHSPEAYYLRDMLVTQPNPMKLDDMTQRLNSLTKQHYSQQDVLRWIDVCSGTQPNTKDPAFLKVRAHIFQRNTQGVWACVDKECRLKHGTPLEKGWPFGYVYVNKRQNCDCGSPVYELHSVMNVMSHIFCAGQKGKTCPMGK</sequence>
<name>A0A377UW38_KLEPN</name>
<protein>
    <submittedName>
        <fullName evidence="1">Uncharacterized protein</fullName>
    </submittedName>
</protein>
<dbReference type="AlphaFoldDB" id="A0A377UW38"/>